<dbReference type="Pfam" id="PF02632">
    <property type="entry name" value="BioY"/>
    <property type="match status" value="1"/>
</dbReference>
<evidence type="ECO:0000256" key="6">
    <source>
        <dbReference type="ARBA" id="ARBA00022989"/>
    </source>
</evidence>
<feature type="transmembrane region" description="Helical" evidence="9">
    <location>
        <begin position="148"/>
        <end position="175"/>
    </location>
</feature>
<keyword evidence="4 8" id="KW-1003">Cell membrane</keyword>
<keyword evidence="5 9" id="KW-0812">Transmembrane</keyword>
<evidence type="ECO:0000313" key="10">
    <source>
        <dbReference type="EMBL" id="TKD13743.1"/>
    </source>
</evidence>
<feature type="transmembrane region" description="Helical" evidence="9">
    <location>
        <begin position="108"/>
        <end position="136"/>
    </location>
</feature>
<evidence type="ECO:0000313" key="11">
    <source>
        <dbReference type="Proteomes" id="UP000310597"/>
    </source>
</evidence>
<organism evidence="10 11">
    <name type="scientific">Rhodobacter capsulatus</name>
    <name type="common">Rhodopseudomonas capsulata</name>
    <dbReference type="NCBI Taxonomy" id="1061"/>
    <lineage>
        <taxon>Bacteria</taxon>
        <taxon>Pseudomonadati</taxon>
        <taxon>Pseudomonadota</taxon>
        <taxon>Alphaproteobacteria</taxon>
        <taxon>Rhodobacterales</taxon>
        <taxon>Rhodobacter group</taxon>
        <taxon>Rhodobacter</taxon>
    </lineage>
</organism>
<comment type="caution">
    <text evidence="10">The sequence shown here is derived from an EMBL/GenBank/DDBJ whole genome shotgun (WGS) entry which is preliminary data.</text>
</comment>
<feature type="transmembrane region" description="Helical" evidence="9">
    <location>
        <begin position="53"/>
        <end position="70"/>
    </location>
</feature>
<comment type="subcellular location">
    <subcellularLocation>
        <location evidence="1 8">Cell membrane</location>
        <topology evidence="1 8">Multi-pass membrane protein</topology>
    </subcellularLocation>
</comment>
<keyword evidence="7 8" id="KW-0472">Membrane</keyword>
<dbReference type="GO" id="GO:0005886">
    <property type="term" value="C:plasma membrane"/>
    <property type="evidence" value="ECO:0007669"/>
    <property type="project" value="UniProtKB-SubCell"/>
</dbReference>
<feature type="transmembrane region" description="Helical" evidence="9">
    <location>
        <begin position="29"/>
        <end position="46"/>
    </location>
</feature>
<evidence type="ECO:0000256" key="9">
    <source>
        <dbReference type="SAM" id="Phobius"/>
    </source>
</evidence>
<gene>
    <name evidence="10" type="ORF">FBT96_19210</name>
</gene>
<dbReference type="EMBL" id="SWJZ01000119">
    <property type="protein sequence ID" value="TKD13743.1"/>
    <property type="molecule type" value="Genomic_DNA"/>
</dbReference>
<keyword evidence="6 9" id="KW-1133">Transmembrane helix</keyword>
<dbReference type="PIRSF" id="PIRSF016661">
    <property type="entry name" value="BioY"/>
    <property type="match status" value="1"/>
</dbReference>
<dbReference type="PANTHER" id="PTHR34295">
    <property type="entry name" value="BIOTIN TRANSPORTER BIOY"/>
    <property type="match status" value="1"/>
</dbReference>
<protein>
    <recommendedName>
        <fullName evidence="8">Biotin transporter</fullName>
    </recommendedName>
</protein>
<evidence type="ECO:0000256" key="8">
    <source>
        <dbReference type="PIRNR" id="PIRNR016661"/>
    </source>
</evidence>
<dbReference type="RefSeq" id="WP_136909507.1">
    <property type="nucleotide sequence ID" value="NZ_SWJZ01000119.1"/>
</dbReference>
<proteinExistence type="inferred from homology"/>
<dbReference type="OrthoDB" id="9803495at2"/>
<dbReference type="Gene3D" id="1.10.1760.20">
    <property type="match status" value="1"/>
</dbReference>
<dbReference type="PANTHER" id="PTHR34295:SF4">
    <property type="entry name" value="BIOTIN TRANSPORTER BIOY-RELATED"/>
    <property type="match status" value="1"/>
</dbReference>
<evidence type="ECO:0000256" key="1">
    <source>
        <dbReference type="ARBA" id="ARBA00004651"/>
    </source>
</evidence>
<evidence type="ECO:0000256" key="4">
    <source>
        <dbReference type="ARBA" id="ARBA00022475"/>
    </source>
</evidence>
<sequence>MERNVTLIGLFAALIVALGFVPAIPLGFGVPITLQSLGVMLAGAVLGSWRGALAVLLVQALVAIGLPVLAGGRGGLGIFVGPTAGFLIGWLPAAFVTGLIVERLRRVPVALAAGIGATLGGIIIMYALGILGFWLVKNAGLTPEDAPMSLWAATAIMAPFIPGDLIKVVVTGLVARTIAQYRPSALLARG</sequence>
<evidence type="ECO:0000256" key="7">
    <source>
        <dbReference type="ARBA" id="ARBA00023136"/>
    </source>
</evidence>
<dbReference type="GO" id="GO:0015225">
    <property type="term" value="F:biotin transmembrane transporter activity"/>
    <property type="evidence" value="ECO:0007669"/>
    <property type="project" value="UniProtKB-UniRule"/>
</dbReference>
<feature type="transmembrane region" description="Helical" evidence="9">
    <location>
        <begin position="76"/>
        <end position="101"/>
    </location>
</feature>
<evidence type="ECO:0000256" key="5">
    <source>
        <dbReference type="ARBA" id="ARBA00022692"/>
    </source>
</evidence>
<evidence type="ECO:0000256" key="3">
    <source>
        <dbReference type="ARBA" id="ARBA00022448"/>
    </source>
</evidence>
<dbReference type="AlphaFoldDB" id="A0A4U1JLN4"/>
<accession>A0A4U1JLN4</accession>
<evidence type="ECO:0000256" key="2">
    <source>
        <dbReference type="ARBA" id="ARBA00010692"/>
    </source>
</evidence>
<keyword evidence="3 8" id="KW-0813">Transport</keyword>
<reference evidence="10 11" key="1">
    <citation type="submission" date="2019-04" db="EMBL/GenBank/DDBJ databases">
        <title>Draft Whole-Genome sequence of the purple photosynthetic bacterium Rhodobacter capsulatus SP108 with an indigenous class A beta-lactamase.</title>
        <authorList>
            <person name="Robertson S."/>
            <person name="Meyer T.E."/>
            <person name="Kyndt J.A."/>
        </authorList>
    </citation>
    <scope>NUCLEOTIDE SEQUENCE [LARGE SCALE GENOMIC DNA]</scope>
    <source>
        <strain evidence="10 11">SP108</strain>
    </source>
</reference>
<name>A0A4U1JLN4_RHOCA</name>
<comment type="similarity">
    <text evidence="2 8">Belongs to the BioY family.</text>
</comment>
<dbReference type="InterPro" id="IPR003784">
    <property type="entry name" value="BioY"/>
</dbReference>
<dbReference type="Proteomes" id="UP000310597">
    <property type="component" value="Unassembled WGS sequence"/>
</dbReference>